<keyword evidence="3" id="KW-1003">Cell membrane</keyword>
<dbReference type="InterPro" id="IPR001991">
    <property type="entry name" value="Na-dicarboxylate_symporter"/>
</dbReference>
<evidence type="ECO:0000256" key="2">
    <source>
        <dbReference type="ARBA" id="ARBA00022448"/>
    </source>
</evidence>
<gene>
    <name evidence="8" type="ORF">G3M78_07600</name>
</gene>
<dbReference type="PANTHER" id="PTHR42865">
    <property type="entry name" value="PROTON/GLUTAMATE-ASPARTATE SYMPORTER"/>
    <property type="match status" value="1"/>
</dbReference>
<evidence type="ECO:0000313" key="9">
    <source>
        <dbReference type="Proteomes" id="UP000594464"/>
    </source>
</evidence>
<dbReference type="GO" id="GO:0015293">
    <property type="term" value="F:symporter activity"/>
    <property type="evidence" value="ECO:0007669"/>
    <property type="project" value="UniProtKB-KW"/>
</dbReference>
<evidence type="ECO:0000256" key="1">
    <source>
        <dbReference type="ARBA" id="ARBA00004651"/>
    </source>
</evidence>
<keyword evidence="5 7" id="KW-1133">Transmembrane helix</keyword>
<evidence type="ECO:0000256" key="5">
    <source>
        <dbReference type="ARBA" id="ARBA00022989"/>
    </source>
</evidence>
<dbReference type="EMBL" id="CP048620">
    <property type="protein sequence ID" value="QPJ65258.1"/>
    <property type="molecule type" value="Genomic_DNA"/>
</dbReference>
<dbReference type="PRINTS" id="PR00173">
    <property type="entry name" value="EDTRNSPORT"/>
</dbReference>
<feature type="transmembrane region" description="Helical" evidence="7">
    <location>
        <begin position="396"/>
        <end position="419"/>
    </location>
</feature>
<feature type="transmembrane region" description="Helical" evidence="7">
    <location>
        <begin position="234"/>
        <end position="254"/>
    </location>
</feature>
<comment type="subcellular location">
    <subcellularLocation>
        <location evidence="1">Cell membrane</location>
        <topology evidence="1">Multi-pass membrane protein</topology>
    </subcellularLocation>
</comment>
<dbReference type="AlphaFoldDB" id="A0A7T0C2D0"/>
<dbReference type="PANTHER" id="PTHR42865:SF7">
    <property type="entry name" value="PROTON_GLUTAMATE-ASPARTATE SYMPORTER"/>
    <property type="match status" value="1"/>
</dbReference>
<keyword evidence="4 7" id="KW-0812">Transmembrane</keyword>
<keyword evidence="2" id="KW-0813">Transport</keyword>
<dbReference type="Gene3D" id="1.10.3860.10">
    <property type="entry name" value="Sodium:dicarboxylate symporter"/>
    <property type="match status" value="1"/>
</dbReference>
<dbReference type="GO" id="GO:0005886">
    <property type="term" value="C:plasma membrane"/>
    <property type="evidence" value="ECO:0007669"/>
    <property type="project" value="UniProtKB-SubCell"/>
</dbReference>
<proteinExistence type="predicted"/>
<feature type="transmembrane region" description="Helical" evidence="7">
    <location>
        <begin position="40"/>
        <end position="59"/>
    </location>
</feature>
<evidence type="ECO:0000313" key="8">
    <source>
        <dbReference type="EMBL" id="QPJ65258.1"/>
    </source>
</evidence>
<evidence type="ECO:0000256" key="4">
    <source>
        <dbReference type="ARBA" id="ARBA00022692"/>
    </source>
</evidence>
<feature type="transmembrane region" description="Helical" evidence="7">
    <location>
        <begin position="116"/>
        <end position="142"/>
    </location>
</feature>
<protein>
    <submittedName>
        <fullName evidence="8">Dicarboxylate/amino acid:cation symporter</fullName>
    </submittedName>
</protein>
<dbReference type="Proteomes" id="UP000594464">
    <property type="component" value="Chromosome"/>
</dbReference>
<feature type="transmembrane region" description="Helical" evidence="7">
    <location>
        <begin position="83"/>
        <end position="104"/>
    </location>
</feature>
<feature type="transmembrane region" description="Helical" evidence="7">
    <location>
        <begin position="195"/>
        <end position="213"/>
    </location>
</feature>
<name>A0A7T0C2D0_9BACT</name>
<dbReference type="KEGG" id="nva:G3M78_07600"/>
<evidence type="ECO:0000256" key="6">
    <source>
        <dbReference type="ARBA" id="ARBA00023136"/>
    </source>
</evidence>
<dbReference type="GO" id="GO:0006835">
    <property type="term" value="P:dicarboxylic acid transport"/>
    <property type="evidence" value="ECO:0007669"/>
    <property type="project" value="TreeGrafter"/>
</dbReference>
<evidence type="ECO:0000256" key="7">
    <source>
        <dbReference type="SAM" id="Phobius"/>
    </source>
</evidence>
<keyword evidence="6 7" id="KW-0472">Membrane</keyword>
<dbReference type="InterPro" id="IPR036458">
    <property type="entry name" value="Na:dicarbo_symporter_sf"/>
</dbReference>
<feature type="transmembrane region" description="Helical" evidence="7">
    <location>
        <begin position="266"/>
        <end position="290"/>
    </location>
</feature>
<reference evidence="9" key="1">
    <citation type="submission" date="2020-02" db="EMBL/GenBank/DDBJ databases">
        <title>Genomic and physiological characterization of two novel Nitrospinaceae genera.</title>
        <authorList>
            <person name="Mueller A.J."/>
            <person name="Jung M.-Y."/>
            <person name="Strachan C.R."/>
            <person name="Herbold C.W."/>
            <person name="Kirkegaard R.H."/>
            <person name="Daims H."/>
        </authorList>
    </citation>
    <scope>NUCLEOTIDE SEQUENCE [LARGE SCALE GENOMIC DNA]</scope>
</reference>
<feature type="transmembrane region" description="Helical" evidence="7">
    <location>
        <begin position="371"/>
        <end position="390"/>
    </location>
</feature>
<feature type="transmembrane region" description="Helical" evidence="7">
    <location>
        <begin position="335"/>
        <end position="364"/>
    </location>
</feature>
<organism evidence="8 9">
    <name type="scientific">Candidatus Nitrohelix vancouverensis</name>
    <dbReference type="NCBI Taxonomy" id="2705534"/>
    <lineage>
        <taxon>Bacteria</taxon>
        <taxon>Pseudomonadati</taxon>
        <taxon>Nitrospinota/Tectimicrobiota group</taxon>
        <taxon>Nitrospinota</taxon>
        <taxon>Nitrospinia</taxon>
        <taxon>Nitrospinales</taxon>
        <taxon>Nitrospinaceae</taxon>
        <taxon>Candidatus Nitrohelix</taxon>
    </lineage>
</organism>
<sequence length="469" mass="48837">MFNFSPLKSSKGSAVLLVDSASDFLSDLSGRLDSLVRNRLWLQVIIGLMMGIIVGALLGPDMGLVSPEKAIIAGDWLALPGKLFLGLIGMVVSILVLASIIIGLNNSVGGNQLKSVGFKFAIFVVITTTLAAALGISLALAIKPGAYINLHTSDVESGEQKVPLPEDESSRRSAPQIIADLIPQKPLASLAQGEMLGIVVFAMLIGIACTTVPREKISSFLSLMEALMEVSMTVVKWAMFLAPWAVFGLMAQLISKIGLATILGMGVYILTVLAGLLCLLAMYLLLVAVLGKMNPIAFAKNIAGAQLLAFSTSSTAAVMPISIKTAVEKLKVPENIAGLIIPLAATVNMAGTALYQAVAIIFLTQMSGRELSLPEIVLIVVTLVASSIGAPGTPGVGLVILGNIAGDFGISSEGLVLIMGVDRVLDMSRTVVNVTGDLAACVILGSGAPVQDRLTPVELTKEKADQIPI</sequence>
<evidence type="ECO:0000256" key="3">
    <source>
        <dbReference type="ARBA" id="ARBA00022475"/>
    </source>
</evidence>
<feature type="transmembrane region" description="Helical" evidence="7">
    <location>
        <begin position="302"/>
        <end position="323"/>
    </location>
</feature>
<accession>A0A7T0C2D0</accession>
<dbReference type="Pfam" id="PF00375">
    <property type="entry name" value="SDF"/>
    <property type="match status" value="1"/>
</dbReference>
<dbReference type="SUPFAM" id="SSF118215">
    <property type="entry name" value="Proton glutamate symport protein"/>
    <property type="match status" value="1"/>
</dbReference>